<gene>
    <name evidence="3" type="ORF">HLV38_02195</name>
</gene>
<reference evidence="4" key="1">
    <citation type="submission" date="2020-05" db="EMBL/GenBank/DDBJ databases">
        <title>Novel species in genus Nocardioides.</title>
        <authorList>
            <person name="Zhang G."/>
        </authorList>
    </citation>
    <scope>NUCLEOTIDE SEQUENCE [LARGE SCALE GENOMIC DNA]</scope>
    <source>
        <strain evidence="4">zg-1050</strain>
    </source>
</reference>
<dbReference type="GO" id="GO:0016491">
    <property type="term" value="F:oxidoreductase activity"/>
    <property type="evidence" value="ECO:0007669"/>
    <property type="project" value="InterPro"/>
</dbReference>
<feature type="domain" description="Nitrogenase/oxidoreductase component 1" evidence="2">
    <location>
        <begin position="33"/>
        <end position="242"/>
    </location>
</feature>
<dbReference type="Pfam" id="PF00148">
    <property type="entry name" value="Oxidored_nitro"/>
    <property type="match status" value="1"/>
</dbReference>
<keyword evidence="4" id="KW-1185">Reference proteome</keyword>
<organism evidence="3 4">
    <name type="scientific">Berryella wangjianweii</name>
    <dbReference type="NCBI Taxonomy" id="2734634"/>
    <lineage>
        <taxon>Bacteria</taxon>
        <taxon>Bacillati</taxon>
        <taxon>Actinomycetota</taxon>
        <taxon>Coriobacteriia</taxon>
        <taxon>Eggerthellales</taxon>
        <taxon>Eggerthellaceae</taxon>
        <taxon>Berryella</taxon>
    </lineage>
</organism>
<dbReference type="Gene3D" id="3.40.50.1980">
    <property type="entry name" value="Nitrogenase molybdenum iron protein domain"/>
    <property type="match status" value="2"/>
</dbReference>
<dbReference type="InterPro" id="IPR049939">
    <property type="entry name" value="NifE-like"/>
</dbReference>
<proteinExistence type="predicted"/>
<feature type="compositionally biased region" description="Basic and acidic residues" evidence="1">
    <location>
        <begin position="393"/>
        <end position="405"/>
    </location>
</feature>
<dbReference type="SUPFAM" id="SSF53807">
    <property type="entry name" value="Helical backbone' metal receptor"/>
    <property type="match status" value="1"/>
</dbReference>
<dbReference type="KEGG" id="bwa:HLV38_02195"/>
<evidence type="ECO:0000256" key="1">
    <source>
        <dbReference type="SAM" id="MobiDB-lite"/>
    </source>
</evidence>
<dbReference type="RefSeq" id="WP_173163914.1">
    <property type="nucleotide sequence ID" value="NZ_CP053716.1"/>
</dbReference>
<feature type="region of interest" description="Disordered" evidence="1">
    <location>
        <begin position="378"/>
        <end position="435"/>
    </location>
</feature>
<dbReference type="EMBL" id="CP053716">
    <property type="protein sequence ID" value="QKF07071.1"/>
    <property type="molecule type" value="Genomic_DNA"/>
</dbReference>
<dbReference type="PANTHER" id="PTHR42956:SF1">
    <property type="entry name" value="NITROGENASE IRON-MOLYBDENUM COFACTOR BIOSYNTHESIS PROTEIN NIFE"/>
    <property type="match status" value="1"/>
</dbReference>
<dbReference type="InterPro" id="IPR000510">
    <property type="entry name" value="Nase/OxRdtase_comp1"/>
</dbReference>
<dbReference type="Proteomes" id="UP000503297">
    <property type="component" value="Chromosome"/>
</dbReference>
<sequence>MKLSQFLPPFASDYSGAASVLFGSGAQLLIVDPGCCTYSYVDVEESRWPQGGLAVLSAQLRTDDTVLGADELLLEQLSQIAEKTQPPKIAVLGTPVPALVGMDIEGLALEAQERCGVPVVGIDTNGFETYDKGIKRAYKVALRVAENQNQRGDAQNDSRNRVALLGFSPFDLESQSEYDKLKASLEGQGITCVAPFGAGCSGDGDITCAQLSIVGSQAGLECARKLQARYGIPFAIWSPYGQHDPQTVDDWLALAQDPYQALDVQEPEGQPIQILVIGEQLRAHSLARRLQGECPCIRPTMASFFADALASRRLGTVCLEDEDALAALLVSRHFDAIIADPLFLRLPEAKGVPVAFSWPHRAVSGSLYIDEELAPEGKAHADGGEEASPQQMRPDEAEDAAHADGGEEASPQQMRPDEAEDAAHAAGGEEVSPQQDFASYVVGELKRCFPFST</sequence>
<accession>A0A6M8J1U8</accession>
<dbReference type="AlphaFoldDB" id="A0A6M8J1U8"/>
<protein>
    <recommendedName>
        <fullName evidence="2">Nitrogenase/oxidoreductase component 1 domain-containing protein</fullName>
    </recommendedName>
</protein>
<evidence type="ECO:0000259" key="2">
    <source>
        <dbReference type="Pfam" id="PF00148"/>
    </source>
</evidence>
<evidence type="ECO:0000313" key="4">
    <source>
        <dbReference type="Proteomes" id="UP000503297"/>
    </source>
</evidence>
<dbReference type="PANTHER" id="PTHR42956">
    <property type="entry name" value="NITROGENASE IRON-MOLYBDENUM COFACTOR BIOSYNTHESIS PROTEIN NIFE"/>
    <property type="match status" value="1"/>
</dbReference>
<evidence type="ECO:0000313" key="3">
    <source>
        <dbReference type="EMBL" id="QKF07071.1"/>
    </source>
</evidence>
<name>A0A6M8J1U8_9ACTN</name>